<comment type="caution">
    <text evidence="1">The sequence shown here is derived from an EMBL/GenBank/DDBJ whole genome shotgun (WGS) entry which is preliminary data.</text>
</comment>
<dbReference type="STRING" id="1131731.BAZO_14374"/>
<dbReference type="Proteomes" id="UP000006315">
    <property type="component" value="Unassembled WGS sequence"/>
</dbReference>
<name>K6D7C8_SCHAZ</name>
<dbReference type="AlphaFoldDB" id="K6D7C8"/>
<dbReference type="RefSeq" id="WP_003332280.1">
    <property type="nucleotide sequence ID" value="NZ_AJLR01000121.1"/>
</dbReference>
<accession>K6D7C8</accession>
<reference evidence="1 2" key="1">
    <citation type="journal article" date="2012" name="Front. Microbiol.">
        <title>Redundancy and modularity in membrane-associated dissimilatory nitrate reduction in Bacillus.</title>
        <authorList>
            <person name="Heylen K."/>
            <person name="Keltjens J."/>
        </authorList>
    </citation>
    <scope>NUCLEOTIDE SEQUENCE [LARGE SCALE GENOMIC DNA]</scope>
    <source>
        <strain evidence="1 2">LMG 9581</strain>
    </source>
</reference>
<keyword evidence="2" id="KW-1185">Reference proteome</keyword>
<sequence>MKNVLINKIVEIVVTENQLRSFWKKLGNDLEFETLSNEQLMKLAMREIQEASLTELDSHLIDRGWRTRDEIEGKMIAEDNSNPRFHVELIDTDQEGTPSKILIDRMLELQCNECGFNFFIQDTDMDANTLNCPKDGGKLTITGNNAKKINKN</sequence>
<evidence type="ECO:0000313" key="2">
    <source>
        <dbReference type="Proteomes" id="UP000006315"/>
    </source>
</evidence>
<organism evidence="1 2">
    <name type="scientific">Schinkia azotoformans LMG 9581</name>
    <dbReference type="NCBI Taxonomy" id="1131731"/>
    <lineage>
        <taxon>Bacteria</taxon>
        <taxon>Bacillati</taxon>
        <taxon>Bacillota</taxon>
        <taxon>Bacilli</taxon>
        <taxon>Bacillales</taxon>
        <taxon>Bacillaceae</taxon>
        <taxon>Calidifontibacillus/Schinkia group</taxon>
        <taxon>Schinkia</taxon>
    </lineage>
</organism>
<proteinExistence type="predicted"/>
<evidence type="ECO:0000313" key="1">
    <source>
        <dbReference type="EMBL" id="EKN64204.1"/>
    </source>
</evidence>
<dbReference type="GeneID" id="89468320"/>
<protein>
    <submittedName>
        <fullName evidence="1">Uncharacterized protein</fullName>
    </submittedName>
</protein>
<dbReference type="EMBL" id="AJLR01000121">
    <property type="protein sequence ID" value="EKN64204.1"/>
    <property type="molecule type" value="Genomic_DNA"/>
</dbReference>
<gene>
    <name evidence="1" type="ORF">BAZO_14374</name>
</gene>
<dbReference type="PATRIC" id="fig|1131731.3.peg.2945"/>